<evidence type="ECO:0000313" key="2">
    <source>
        <dbReference type="Proteomes" id="UP000271974"/>
    </source>
</evidence>
<proteinExistence type="predicted"/>
<sequence>MSHIQPISRLPQPDTQSAHHTLKAQNQLKLSKNRNHISKIEIEIQLEVNQRLGTKQQTSMCLHMGKIIEDYFKQTNRLTWGNNFSFVFSALNLLYFISCKQNRGLRGILQ</sequence>
<keyword evidence="2" id="KW-1185">Reference proteome</keyword>
<name>A0A3S1AR36_ELYCH</name>
<dbReference type="Proteomes" id="UP000271974">
    <property type="component" value="Unassembled WGS sequence"/>
</dbReference>
<gene>
    <name evidence="1" type="ORF">EGW08_022534</name>
</gene>
<dbReference type="AlphaFoldDB" id="A0A3S1AR36"/>
<reference evidence="1 2" key="1">
    <citation type="submission" date="2019-01" db="EMBL/GenBank/DDBJ databases">
        <title>A draft genome assembly of the solar-powered sea slug Elysia chlorotica.</title>
        <authorList>
            <person name="Cai H."/>
            <person name="Li Q."/>
            <person name="Fang X."/>
            <person name="Li J."/>
            <person name="Curtis N.E."/>
            <person name="Altenburger A."/>
            <person name="Shibata T."/>
            <person name="Feng M."/>
            <person name="Maeda T."/>
            <person name="Schwartz J.A."/>
            <person name="Shigenobu S."/>
            <person name="Lundholm N."/>
            <person name="Nishiyama T."/>
            <person name="Yang H."/>
            <person name="Hasebe M."/>
            <person name="Li S."/>
            <person name="Pierce S.K."/>
            <person name="Wang J."/>
        </authorList>
    </citation>
    <scope>NUCLEOTIDE SEQUENCE [LARGE SCALE GENOMIC DNA]</scope>
    <source>
        <strain evidence="1">EC2010</strain>
        <tissue evidence="1">Whole organism of an adult</tissue>
    </source>
</reference>
<accession>A0A3S1AR36</accession>
<comment type="caution">
    <text evidence="1">The sequence shown here is derived from an EMBL/GenBank/DDBJ whole genome shotgun (WGS) entry which is preliminary data.</text>
</comment>
<organism evidence="1 2">
    <name type="scientific">Elysia chlorotica</name>
    <name type="common">Eastern emerald elysia</name>
    <name type="synonym">Sea slug</name>
    <dbReference type="NCBI Taxonomy" id="188477"/>
    <lineage>
        <taxon>Eukaryota</taxon>
        <taxon>Metazoa</taxon>
        <taxon>Spiralia</taxon>
        <taxon>Lophotrochozoa</taxon>
        <taxon>Mollusca</taxon>
        <taxon>Gastropoda</taxon>
        <taxon>Heterobranchia</taxon>
        <taxon>Euthyneura</taxon>
        <taxon>Panpulmonata</taxon>
        <taxon>Sacoglossa</taxon>
        <taxon>Placobranchoidea</taxon>
        <taxon>Plakobranchidae</taxon>
        <taxon>Elysia</taxon>
    </lineage>
</organism>
<dbReference type="EMBL" id="RQTK01001600">
    <property type="protein sequence ID" value="RUS69705.1"/>
    <property type="molecule type" value="Genomic_DNA"/>
</dbReference>
<evidence type="ECO:0000313" key="1">
    <source>
        <dbReference type="EMBL" id="RUS69705.1"/>
    </source>
</evidence>
<protein>
    <submittedName>
        <fullName evidence="1">Uncharacterized protein</fullName>
    </submittedName>
</protein>